<feature type="transmembrane region" description="Helical" evidence="10">
    <location>
        <begin position="188"/>
        <end position="209"/>
    </location>
</feature>
<evidence type="ECO:0000256" key="10">
    <source>
        <dbReference type="SAM" id="Phobius"/>
    </source>
</evidence>
<evidence type="ECO:0000313" key="12">
    <source>
        <dbReference type="Proteomes" id="UP000324194"/>
    </source>
</evidence>
<evidence type="ECO:0000256" key="3">
    <source>
        <dbReference type="ARBA" id="ARBA00022449"/>
    </source>
</evidence>
<keyword evidence="5 10" id="KW-0812">Transmembrane</keyword>
<feature type="transmembrane region" description="Helical" evidence="10">
    <location>
        <begin position="52"/>
        <end position="72"/>
    </location>
</feature>
<sequence length="454" mass="49715">MIKTHEIKSTFTLVLPLMAAFLAQKGMQFIDTLMMGWLGPSALAAGALGTGLFITTLVFCLGTLSAVGVFIARAKGADDSSDIQSSLQHGICLALLLSIPCMALIWFMPPILAVIGQNQQVVDNVTLLLHGLVWGLPGFLLFFVFREFISAFALTKTVMIVALGSIPLTFIMNYVLIYGKYGFPQLGIAGIGFAGGIVMWFMFACLLLFSKKHFLIKEYVSFKGFRFRRDKIIDMLFIGVPSGSLFILESGMFLSAATLMGYFGVDSLAAYQVALQWASIAYSIPFAMSMATALQISHALGEKNPLKAKRIAFFNLGLGVVFSAIVAIIFILFPEAMVKIFLYSGETQMQETRLAVSFLTIAAIFQCMDAVQGIANGALRGYKDTLIPMLLSSGCYWFLGVGSAYYLSFHTRLQATGIWYGLTIGICSVGVVLTPRLLKRIQYEKQPSCEQPRR</sequence>
<feature type="transmembrane region" description="Helical" evidence="10">
    <location>
        <begin position="418"/>
        <end position="438"/>
    </location>
</feature>
<keyword evidence="4" id="KW-1003">Cell membrane</keyword>
<dbReference type="InterPro" id="IPR050222">
    <property type="entry name" value="MATE_MdtK"/>
</dbReference>
<keyword evidence="2" id="KW-0813">Transport</keyword>
<evidence type="ECO:0000256" key="4">
    <source>
        <dbReference type="ARBA" id="ARBA00022475"/>
    </source>
</evidence>
<feature type="transmembrane region" description="Helical" evidence="10">
    <location>
        <begin position="312"/>
        <end position="334"/>
    </location>
</feature>
<feature type="transmembrane region" description="Helical" evidence="10">
    <location>
        <begin position="386"/>
        <end position="406"/>
    </location>
</feature>
<feature type="transmembrane region" description="Helical" evidence="10">
    <location>
        <begin position="236"/>
        <end position="260"/>
    </location>
</feature>
<organism evidence="11 12">
    <name type="scientific">Aquicella siphonis</name>
    <dbReference type="NCBI Taxonomy" id="254247"/>
    <lineage>
        <taxon>Bacteria</taxon>
        <taxon>Pseudomonadati</taxon>
        <taxon>Pseudomonadota</taxon>
        <taxon>Gammaproteobacteria</taxon>
        <taxon>Legionellales</taxon>
        <taxon>Coxiellaceae</taxon>
        <taxon>Aquicella</taxon>
    </lineage>
</organism>
<dbReference type="KEGG" id="asip:AQUSIP_02620"/>
<dbReference type="GO" id="GO:0005886">
    <property type="term" value="C:plasma membrane"/>
    <property type="evidence" value="ECO:0007669"/>
    <property type="project" value="UniProtKB-SubCell"/>
</dbReference>
<dbReference type="NCBIfam" id="TIGR00797">
    <property type="entry name" value="matE"/>
    <property type="match status" value="1"/>
</dbReference>
<feature type="transmembrane region" description="Helical" evidence="10">
    <location>
        <begin position="127"/>
        <end position="145"/>
    </location>
</feature>
<dbReference type="InterPro" id="IPR002528">
    <property type="entry name" value="MATE_fam"/>
</dbReference>
<dbReference type="PANTHER" id="PTHR43298">
    <property type="entry name" value="MULTIDRUG RESISTANCE PROTEIN NORM-RELATED"/>
    <property type="match status" value="1"/>
</dbReference>
<evidence type="ECO:0000256" key="1">
    <source>
        <dbReference type="ARBA" id="ARBA00004429"/>
    </source>
</evidence>
<proteinExistence type="predicted"/>
<dbReference type="GO" id="GO:0015297">
    <property type="term" value="F:antiporter activity"/>
    <property type="evidence" value="ECO:0007669"/>
    <property type="project" value="UniProtKB-KW"/>
</dbReference>
<evidence type="ECO:0000313" key="11">
    <source>
        <dbReference type="EMBL" id="VVC74988.1"/>
    </source>
</evidence>
<reference evidence="11 12" key="1">
    <citation type="submission" date="2019-08" db="EMBL/GenBank/DDBJ databases">
        <authorList>
            <person name="Guy L."/>
        </authorList>
    </citation>
    <scope>NUCLEOTIDE SEQUENCE [LARGE SCALE GENOMIC DNA]</scope>
    <source>
        <strain evidence="11 12">SGT-108</strain>
    </source>
</reference>
<dbReference type="EMBL" id="LR699119">
    <property type="protein sequence ID" value="VVC74988.1"/>
    <property type="molecule type" value="Genomic_DNA"/>
</dbReference>
<dbReference type="OrthoDB" id="9780160at2"/>
<dbReference type="CDD" id="cd13131">
    <property type="entry name" value="MATE_NorM_like"/>
    <property type="match status" value="1"/>
</dbReference>
<dbReference type="PIRSF" id="PIRSF006603">
    <property type="entry name" value="DinF"/>
    <property type="match status" value="1"/>
</dbReference>
<keyword evidence="7" id="KW-0406">Ion transport</keyword>
<evidence type="ECO:0000256" key="2">
    <source>
        <dbReference type="ARBA" id="ARBA00022448"/>
    </source>
</evidence>
<dbReference type="GO" id="GO:0042910">
    <property type="term" value="F:xenobiotic transmembrane transporter activity"/>
    <property type="evidence" value="ECO:0007669"/>
    <property type="project" value="InterPro"/>
</dbReference>
<gene>
    <name evidence="11" type="primary">norM_1</name>
    <name evidence="11" type="ORF">AQUSIP_02620</name>
</gene>
<dbReference type="Proteomes" id="UP000324194">
    <property type="component" value="Chromosome 1"/>
</dbReference>
<keyword evidence="8 10" id="KW-0472">Membrane</keyword>
<dbReference type="Pfam" id="PF01554">
    <property type="entry name" value="MatE"/>
    <property type="match status" value="2"/>
</dbReference>
<evidence type="ECO:0000256" key="7">
    <source>
        <dbReference type="ARBA" id="ARBA00023065"/>
    </source>
</evidence>
<dbReference type="InterPro" id="IPR048279">
    <property type="entry name" value="MdtK-like"/>
</dbReference>
<dbReference type="RefSeq" id="WP_148337886.1">
    <property type="nucleotide sequence ID" value="NZ_LR699119.1"/>
</dbReference>
<dbReference type="PANTHER" id="PTHR43298:SF2">
    <property type="entry name" value="FMN_FAD EXPORTER YEEO-RELATED"/>
    <property type="match status" value="1"/>
</dbReference>
<dbReference type="AlphaFoldDB" id="A0A5E4PES1"/>
<evidence type="ECO:0000256" key="6">
    <source>
        <dbReference type="ARBA" id="ARBA00022989"/>
    </source>
</evidence>
<keyword evidence="12" id="KW-1185">Reference proteome</keyword>
<name>A0A5E4PES1_9COXI</name>
<feature type="transmembrane region" description="Helical" evidence="10">
    <location>
        <begin position="157"/>
        <end position="176"/>
    </location>
</feature>
<accession>A0A5E4PES1</accession>
<evidence type="ECO:0000256" key="9">
    <source>
        <dbReference type="ARBA" id="ARBA00031636"/>
    </source>
</evidence>
<comment type="subcellular location">
    <subcellularLocation>
        <location evidence="1">Cell inner membrane</location>
        <topology evidence="1">Multi-pass membrane protein</topology>
    </subcellularLocation>
</comment>
<keyword evidence="3" id="KW-0050">Antiport</keyword>
<keyword evidence="6 10" id="KW-1133">Transmembrane helix</keyword>
<feature type="transmembrane region" description="Helical" evidence="10">
    <location>
        <begin position="93"/>
        <end position="115"/>
    </location>
</feature>
<dbReference type="GO" id="GO:0006811">
    <property type="term" value="P:monoatomic ion transport"/>
    <property type="evidence" value="ECO:0007669"/>
    <property type="project" value="UniProtKB-KW"/>
</dbReference>
<evidence type="ECO:0000256" key="8">
    <source>
        <dbReference type="ARBA" id="ARBA00023136"/>
    </source>
</evidence>
<protein>
    <recommendedName>
        <fullName evidence="9">Multidrug-efflux transporter</fullName>
    </recommendedName>
</protein>
<evidence type="ECO:0000256" key="5">
    <source>
        <dbReference type="ARBA" id="ARBA00022692"/>
    </source>
</evidence>